<reference evidence="2" key="1">
    <citation type="submission" date="2016-04" db="EMBL/GenBank/DDBJ databases">
        <authorList>
            <person name="Zhang B."/>
        </authorList>
    </citation>
    <scope>NUCLEOTIDE SEQUENCE [LARGE SCALE GENOMIC DNA]</scope>
    <source>
        <strain evidence="2">S10</strain>
    </source>
</reference>
<dbReference type="AlphaFoldDB" id="A0A143CBM3"/>
<dbReference type="Proteomes" id="UP000076096">
    <property type="component" value="Chromosome"/>
</dbReference>
<dbReference type="STRING" id="1783515.A4E84_38525"/>
<evidence type="ECO:0000313" key="2">
    <source>
        <dbReference type="Proteomes" id="UP000076096"/>
    </source>
</evidence>
<dbReference type="KEGG" id="stsi:A4E84_38525"/>
<protein>
    <submittedName>
        <fullName evidence="1">Uncharacterized protein</fullName>
    </submittedName>
</protein>
<proteinExistence type="predicted"/>
<accession>A0A143CBM3</accession>
<dbReference type="EMBL" id="CP015098">
    <property type="protein sequence ID" value="AMW14842.1"/>
    <property type="molecule type" value="Genomic_DNA"/>
</dbReference>
<gene>
    <name evidence="1" type="ORF">A4E84_38525</name>
</gene>
<keyword evidence="2" id="KW-1185">Reference proteome</keyword>
<name>A0A143CBM3_9ACTN</name>
<organism evidence="1 2">
    <name type="scientific">Streptomyces qaidamensis</name>
    <dbReference type="NCBI Taxonomy" id="1783515"/>
    <lineage>
        <taxon>Bacteria</taxon>
        <taxon>Bacillati</taxon>
        <taxon>Actinomycetota</taxon>
        <taxon>Actinomycetes</taxon>
        <taxon>Kitasatosporales</taxon>
        <taxon>Streptomycetaceae</taxon>
        <taxon>Streptomyces</taxon>
        <taxon>Streptomyces aurantiacus group</taxon>
    </lineage>
</organism>
<evidence type="ECO:0000313" key="1">
    <source>
        <dbReference type="EMBL" id="AMW14842.1"/>
    </source>
</evidence>
<sequence length="104" mass="11189">MLEAFTTAIVTAVSVVAVTLDPESVYFVGRLGPLVDEVLLEVRGRLDRSLPAAPEIRPVQHLIGLSTAQGAVYACLTMAQERLRDAVLGARRHNQPAEHSAPAF</sequence>